<dbReference type="RefSeq" id="WP_369455577.1">
    <property type="nucleotide sequence ID" value="NZ_JBGCUO010000001.1"/>
</dbReference>
<evidence type="ECO:0000256" key="1">
    <source>
        <dbReference type="ARBA" id="ARBA00006987"/>
    </source>
</evidence>
<dbReference type="PANTHER" id="PTHR42928">
    <property type="entry name" value="TRICARBOXYLATE-BINDING PROTEIN"/>
    <property type="match status" value="1"/>
</dbReference>
<dbReference type="EMBL" id="JBGCUO010000001">
    <property type="protein sequence ID" value="MEY1662341.1"/>
    <property type="molecule type" value="Genomic_DNA"/>
</dbReference>
<dbReference type="PIRSF" id="PIRSF017082">
    <property type="entry name" value="YflP"/>
    <property type="match status" value="1"/>
</dbReference>
<gene>
    <name evidence="3" type="ORF">AB5I84_09300</name>
</gene>
<dbReference type="SUPFAM" id="SSF53850">
    <property type="entry name" value="Periplasmic binding protein-like II"/>
    <property type="match status" value="1"/>
</dbReference>
<dbReference type="Gene3D" id="3.40.190.10">
    <property type="entry name" value="Periplasmic binding protein-like II"/>
    <property type="match status" value="1"/>
</dbReference>
<dbReference type="Pfam" id="PF03401">
    <property type="entry name" value="TctC"/>
    <property type="match status" value="1"/>
</dbReference>
<dbReference type="Proteomes" id="UP001562065">
    <property type="component" value="Unassembled WGS sequence"/>
</dbReference>
<dbReference type="PANTHER" id="PTHR42928:SF5">
    <property type="entry name" value="BLR1237 PROTEIN"/>
    <property type="match status" value="1"/>
</dbReference>
<evidence type="ECO:0000313" key="4">
    <source>
        <dbReference type="Proteomes" id="UP001562065"/>
    </source>
</evidence>
<keyword evidence="4" id="KW-1185">Reference proteome</keyword>
<protein>
    <submittedName>
        <fullName evidence="3">Bug family tripartite tricarboxylate transporter substrate binding protein</fullName>
    </submittedName>
</protein>
<reference evidence="3 4" key="1">
    <citation type="submission" date="2024-07" db="EMBL/GenBank/DDBJ databases">
        <authorList>
            <person name="Ren Q."/>
        </authorList>
    </citation>
    <scope>NUCLEOTIDE SEQUENCE [LARGE SCALE GENOMIC DNA]</scope>
    <source>
        <strain evidence="3 4">REN37</strain>
    </source>
</reference>
<evidence type="ECO:0000313" key="3">
    <source>
        <dbReference type="EMBL" id="MEY1662341.1"/>
    </source>
</evidence>
<dbReference type="CDD" id="cd07012">
    <property type="entry name" value="PBP2_Bug_TTT"/>
    <property type="match status" value="1"/>
</dbReference>
<name>A0ABV4AKN9_9GAMM</name>
<evidence type="ECO:0000256" key="2">
    <source>
        <dbReference type="SAM" id="SignalP"/>
    </source>
</evidence>
<feature type="chain" id="PRO_5046239892" evidence="2">
    <location>
        <begin position="23"/>
        <end position="322"/>
    </location>
</feature>
<comment type="similarity">
    <text evidence="1">Belongs to the UPF0065 (bug) family.</text>
</comment>
<feature type="signal peptide" evidence="2">
    <location>
        <begin position="1"/>
        <end position="22"/>
    </location>
</feature>
<keyword evidence="2" id="KW-0732">Signal</keyword>
<accession>A0ABV4AKN9</accession>
<proteinExistence type="inferred from homology"/>
<dbReference type="Gene3D" id="3.40.190.150">
    <property type="entry name" value="Bordetella uptake gene, domain 1"/>
    <property type="match status" value="1"/>
</dbReference>
<dbReference type="InterPro" id="IPR042100">
    <property type="entry name" value="Bug_dom1"/>
</dbReference>
<comment type="caution">
    <text evidence="3">The sequence shown here is derived from an EMBL/GenBank/DDBJ whole genome shotgun (WGS) entry which is preliminary data.</text>
</comment>
<sequence>MKSFSALLVMAAALLQVSTAGADYPTKTIRMVVPFAAGGTVDALARIVSEGLSRELGRPVIVENRAGAGGNIGAEAVMRARADGHTLLFGFTPMVQIPHMFEKPPFDAEQDFTAIAQLVTGVGLMVVNADSGIENIEQLVELVRSEPGKHSYGSFGIGSSAHLYGLALAEKNNLDMAHIAYRGESPSITDLLAGQVTAVIAGISGNTMPHIRAGKLVPVAVTGPRRSPVLPDVPTFKELGYVDIDTRGWIGILGPKGMDIAVRDRVAEAALKVVQEPDVRQRIDNIMMIMDPLGPEEFGAIISNDNRMWREIIKKANISVEG</sequence>
<organism evidence="3 4">
    <name type="scientific">Isoalcanivorax beigongshangi</name>
    <dbReference type="NCBI Taxonomy" id="3238810"/>
    <lineage>
        <taxon>Bacteria</taxon>
        <taxon>Pseudomonadati</taxon>
        <taxon>Pseudomonadota</taxon>
        <taxon>Gammaproteobacteria</taxon>
        <taxon>Oceanospirillales</taxon>
        <taxon>Alcanivoracaceae</taxon>
        <taxon>Isoalcanivorax</taxon>
    </lineage>
</organism>
<dbReference type="InterPro" id="IPR005064">
    <property type="entry name" value="BUG"/>
</dbReference>